<name>A0A1M6JG46_9FIRM</name>
<reference evidence="3 4" key="1">
    <citation type="submission" date="2016-11" db="EMBL/GenBank/DDBJ databases">
        <authorList>
            <person name="Jaros S."/>
            <person name="Januszkiewicz K."/>
            <person name="Wedrychowicz H."/>
        </authorList>
    </citation>
    <scope>NUCLEOTIDE SEQUENCE [LARGE SCALE GENOMIC DNA]</scope>
    <source>
        <strain evidence="3 4">DSM 17477</strain>
    </source>
</reference>
<comment type="similarity">
    <text evidence="1">Belongs to the ComF/GntX family.</text>
</comment>
<organism evidence="3 4">
    <name type="scientific">Dethiosulfatibacter aminovorans DSM 17477</name>
    <dbReference type="NCBI Taxonomy" id="1121476"/>
    <lineage>
        <taxon>Bacteria</taxon>
        <taxon>Bacillati</taxon>
        <taxon>Bacillota</taxon>
        <taxon>Tissierellia</taxon>
        <taxon>Dethiosulfatibacter</taxon>
    </lineage>
</organism>
<dbReference type="Gene3D" id="3.40.50.2020">
    <property type="match status" value="1"/>
</dbReference>
<dbReference type="InterPro" id="IPR044005">
    <property type="entry name" value="DZR_2"/>
</dbReference>
<gene>
    <name evidence="3" type="ORF">SAMN02745751_02616</name>
</gene>
<dbReference type="PANTHER" id="PTHR47505">
    <property type="entry name" value="DNA UTILIZATION PROTEIN YHGH"/>
    <property type="match status" value="1"/>
</dbReference>
<protein>
    <submittedName>
        <fullName evidence="3">ComF family protein</fullName>
    </submittedName>
</protein>
<evidence type="ECO:0000259" key="2">
    <source>
        <dbReference type="Pfam" id="PF18912"/>
    </source>
</evidence>
<dbReference type="Pfam" id="PF18912">
    <property type="entry name" value="DZR_2"/>
    <property type="match status" value="1"/>
</dbReference>
<dbReference type="PANTHER" id="PTHR47505:SF1">
    <property type="entry name" value="DNA UTILIZATION PROTEIN YHGH"/>
    <property type="match status" value="1"/>
</dbReference>
<dbReference type="RefSeq" id="WP_094762922.1">
    <property type="nucleotide sequence ID" value="NZ_FQZL01000021.1"/>
</dbReference>
<dbReference type="Proteomes" id="UP000184052">
    <property type="component" value="Unassembled WGS sequence"/>
</dbReference>
<dbReference type="InterPro" id="IPR000836">
    <property type="entry name" value="PRTase_dom"/>
</dbReference>
<feature type="domain" description="Double zinc ribbon" evidence="2">
    <location>
        <begin position="24"/>
        <end position="82"/>
    </location>
</feature>
<dbReference type="EMBL" id="FQZL01000021">
    <property type="protein sequence ID" value="SHJ45635.1"/>
    <property type="molecule type" value="Genomic_DNA"/>
</dbReference>
<dbReference type="AlphaFoldDB" id="A0A1M6JG46"/>
<dbReference type="InterPro" id="IPR051910">
    <property type="entry name" value="ComF/GntX_DNA_util-trans"/>
</dbReference>
<dbReference type="InterPro" id="IPR029057">
    <property type="entry name" value="PRTase-like"/>
</dbReference>
<dbReference type="SUPFAM" id="SSF53271">
    <property type="entry name" value="PRTase-like"/>
    <property type="match status" value="1"/>
</dbReference>
<keyword evidence="4" id="KW-1185">Reference proteome</keyword>
<proteinExistence type="inferred from homology"/>
<evidence type="ECO:0000313" key="3">
    <source>
        <dbReference type="EMBL" id="SHJ45635.1"/>
    </source>
</evidence>
<dbReference type="OrthoDB" id="9779910at2"/>
<evidence type="ECO:0000256" key="1">
    <source>
        <dbReference type="ARBA" id="ARBA00008007"/>
    </source>
</evidence>
<dbReference type="STRING" id="1121476.SAMN02745751_02616"/>
<evidence type="ECO:0000313" key="4">
    <source>
        <dbReference type="Proteomes" id="UP000184052"/>
    </source>
</evidence>
<accession>A0A1M6JG46</accession>
<sequence>MDMTEGEDGLKIFDDIKILDEIAEILVPEKNLCYICNYRDEYIGDSHICKSCSADVDKLEGLLCRKCSKPLDHDADLCDECLSKVKCFERAVAPLEYKGLSKKLVRDYKYGGKSYLYKLFGQMLVERLEKEEIRGFDAIVPVPLHTLKMRTRGYNQSELIAKYISLKIGPPVLKLIIRTKKTVPQSSLTGEERWTNVKDAFEYSGKPGMISNILLVDDIYTTGATLNACASILRENGASKIWCATIAR</sequence>
<dbReference type="CDD" id="cd06223">
    <property type="entry name" value="PRTases_typeI"/>
    <property type="match status" value="1"/>
</dbReference>